<dbReference type="Proteomes" id="UP001056778">
    <property type="component" value="Chromosome 1"/>
</dbReference>
<accession>A0ACB9TXM5</accession>
<protein>
    <submittedName>
        <fullName evidence="1">Alpha-glucosidase</fullName>
    </submittedName>
</protein>
<evidence type="ECO:0000313" key="2">
    <source>
        <dbReference type="Proteomes" id="UP001056778"/>
    </source>
</evidence>
<dbReference type="EMBL" id="CM043015">
    <property type="protein sequence ID" value="KAI4471570.1"/>
    <property type="molecule type" value="Genomic_DNA"/>
</dbReference>
<keyword evidence="2" id="KW-1185">Reference proteome</keyword>
<organism evidence="1 2">
    <name type="scientific">Holotrichia oblita</name>
    <name type="common">Chafer beetle</name>
    <dbReference type="NCBI Taxonomy" id="644536"/>
    <lineage>
        <taxon>Eukaryota</taxon>
        <taxon>Metazoa</taxon>
        <taxon>Ecdysozoa</taxon>
        <taxon>Arthropoda</taxon>
        <taxon>Hexapoda</taxon>
        <taxon>Insecta</taxon>
        <taxon>Pterygota</taxon>
        <taxon>Neoptera</taxon>
        <taxon>Endopterygota</taxon>
        <taxon>Coleoptera</taxon>
        <taxon>Polyphaga</taxon>
        <taxon>Scarabaeiformia</taxon>
        <taxon>Scarabaeidae</taxon>
        <taxon>Melolonthinae</taxon>
        <taxon>Holotrichia</taxon>
    </lineage>
</organism>
<gene>
    <name evidence="1" type="ORF">MML48_1g08690</name>
</gene>
<sequence length="827" mass="94361">MTRIRDLLISFRTRRAQRFNNCDIVSFESFRNENISDFPKVKESSLTESNKKSPTSNKVHEISKQEFQHSHFALKAQDHYTPSTIVHDSLRLGKLYKKFGRNVLPPPPQPDPSECKVVKDINKFDCYPEDGATEEKCNARGCCWSTTKSKRFHSNKNISVPLNMPYCYYPSNFPTYKYVNASETAFGLVIFLKRNYKSAYPNDAETLKMTVKYETQDRLHIKITNPTQNRFESPYPEVPIVDKADENLNYIFVMDERNTGFKVLRKSDNTVIFDTTGLRNLIFADQFLQISSKLPSKYIYGLGEHRTNLLLDTNWQQFTMFNRDGAPTENANLYGSHPFYLVMEDSSGNSHGVFLLNSNAMGKYGYKSVNDTRDIMQRNIDAGILIDTQWNDLDYMNNSNDFTFDHKNFKTLPQFVKELHNKGMHYIPLVDPGISASETPGTYPPYDKGIEMDILVKNSSGLPFVGKVWNRASTVWPDFTHPHTVDYWTLMLRSMHDSFAFDGAWIDMNEPANFLSGSFTGCPESSLETPPYLPKVVGGQLNYKTFCMTAQHYAGVHYNVHNLYGITEAIVTSFAMAEIRGKRPMVISRSTFPGHGRYAGHWSGDVYSEWHDMRYSIPQLLSFSMFGIPLMGADICGFNGNTTVALCNRWSQLGAFYPFSRNHNTDDGIEDKVSVNIYLPTGIWYDYYTKKAIPSVGQNVTLPAPIDQIPVLIRGGSIIPQAKPNRTTVYSRQSKLELFCAPDKNGYASGMLFWDDGDSLNTVSEKRYSLVQFDLVPNKLQSYPLWWHVEYPPNLGVIAILGIETPVKVVMINNVSQEFKYDTINKV</sequence>
<proteinExistence type="predicted"/>
<name>A0ACB9TXM5_HOLOL</name>
<comment type="caution">
    <text evidence="1">The sequence shown here is derived from an EMBL/GenBank/DDBJ whole genome shotgun (WGS) entry which is preliminary data.</text>
</comment>
<reference evidence="1" key="1">
    <citation type="submission" date="2022-04" db="EMBL/GenBank/DDBJ databases">
        <title>Chromosome-scale genome assembly of Holotrichia oblita Faldermann.</title>
        <authorList>
            <person name="Rongchong L."/>
        </authorList>
    </citation>
    <scope>NUCLEOTIDE SEQUENCE</scope>
    <source>
        <strain evidence="1">81SQS9</strain>
    </source>
</reference>
<evidence type="ECO:0000313" key="1">
    <source>
        <dbReference type="EMBL" id="KAI4471570.1"/>
    </source>
</evidence>